<dbReference type="PANTHER" id="PTHR47585:SF1">
    <property type="entry name" value="DUF1446 DOMAIN-CONTAINING PROTEIN"/>
    <property type="match status" value="1"/>
</dbReference>
<dbReference type="InterPro" id="IPR056362">
    <property type="entry name" value="AtuA-like_ferredoxin_dom"/>
</dbReference>
<protein>
    <submittedName>
        <fullName evidence="5">DUF1446-domain-containing protein</fullName>
    </submittedName>
</protein>
<evidence type="ECO:0000313" key="5">
    <source>
        <dbReference type="EMBL" id="THY26011.1"/>
    </source>
</evidence>
<evidence type="ECO:0000256" key="1">
    <source>
        <dbReference type="SAM" id="MobiDB-lite"/>
    </source>
</evidence>
<dbReference type="Proteomes" id="UP000306584">
    <property type="component" value="Unassembled WGS sequence"/>
</dbReference>
<gene>
    <name evidence="5" type="ORF">D6D01_04653</name>
</gene>
<dbReference type="Pfam" id="PF23544">
    <property type="entry name" value="AtuA_ferredoxin"/>
    <property type="match status" value="1"/>
</dbReference>
<evidence type="ECO:0000256" key="2">
    <source>
        <dbReference type="SAM" id="Phobius"/>
    </source>
</evidence>
<feature type="transmembrane region" description="Helical" evidence="2">
    <location>
        <begin position="591"/>
        <end position="612"/>
    </location>
</feature>
<reference evidence="5 6" key="1">
    <citation type="submission" date="2018-10" db="EMBL/GenBank/DDBJ databases">
        <title>Fifty Aureobasidium pullulans genomes reveal a recombining polyextremotolerant generalist.</title>
        <authorList>
            <person name="Gostincar C."/>
            <person name="Turk M."/>
            <person name="Zajc J."/>
            <person name="Gunde-Cimerman N."/>
        </authorList>
    </citation>
    <scope>NUCLEOTIDE SEQUENCE [LARGE SCALE GENOMIC DNA]</scope>
    <source>
        <strain evidence="5 6">EXF-6604</strain>
    </source>
</reference>
<evidence type="ECO:0000259" key="3">
    <source>
        <dbReference type="Pfam" id="PF07287"/>
    </source>
</evidence>
<feature type="domain" description="Acyclic terpene utilisation N-terminal" evidence="3">
    <location>
        <begin position="19"/>
        <end position="478"/>
    </location>
</feature>
<dbReference type="AlphaFoldDB" id="A0A4S9L9T3"/>
<evidence type="ECO:0000259" key="4">
    <source>
        <dbReference type="Pfam" id="PF23544"/>
    </source>
</evidence>
<proteinExistence type="predicted"/>
<dbReference type="PANTHER" id="PTHR47585">
    <property type="match status" value="1"/>
</dbReference>
<feature type="domain" description="AtuA-like ferredoxin-fold" evidence="4">
    <location>
        <begin position="527"/>
        <end position="606"/>
    </location>
</feature>
<sequence length="613" mass="67304">MSDSNFDKRWQQDRGQRPVRIANCSGSIGDQGYQMLRQMELGDVDFVTGDYLAELNLAQNVDAFLNSKHPGYEPTAWDGLQRSMRTINEKRIKVIINGGALNPLGLAKKCRDLISGEGYNLKVAAVTGDDVLDILREDLAANGTLVHLDSANDNIKPAKHLHAYTNPEAHPLVSAHAYLGSRGILKALENDASIVICGRVADAAPVIGAAQYWYKWSDTSYDQLAGALVAGHLIECSAYVTGGNFAGFERFPPESLFSLPFGIAEISQDGSCIITKHENTSGFVTEDTVKSQLLYEVQGTCYLNSDVKAHLDQVIVEEVAQNRVKVYNARGSPPPPTTKVAVAYKGGYQAQLLFNLGGYAVESKQVFYEKQIRRGLELKGLSDQFDELEFQVQVVPVSIGKAASDPKTLLSSTTFMRVFTAAPTQLPIFGLLGVFVDNAMQHVSGAHGSTDLRTAMPLPYLGYFPALLDQSRLNEKVTILGPDDRQNEELGVGHPPTVESLEPRKSHSISSDEQDRTILDFGPCQKVQLGDVALGRSGDKGSNVSLGLFVSDAETYAWFRLYLSEDRIKQLMGDDWRPDYLVERVEFPNLFAVHFVIYGFLGRGIFAVILVVD</sequence>
<organism evidence="5 6">
    <name type="scientific">Aureobasidium pullulans</name>
    <name type="common">Black yeast</name>
    <name type="synonym">Pullularia pullulans</name>
    <dbReference type="NCBI Taxonomy" id="5580"/>
    <lineage>
        <taxon>Eukaryota</taxon>
        <taxon>Fungi</taxon>
        <taxon>Dikarya</taxon>
        <taxon>Ascomycota</taxon>
        <taxon>Pezizomycotina</taxon>
        <taxon>Dothideomycetes</taxon>
        <taxon>Dothideomycetidae</taxon>
        <taxon>Dothideales</taxon>
        <taxon>Saccotheciaceae</taxon>
        <taxon>Aureobasidium</taxon>
    </lineage>
</organism>
<accession>A0A4S9L9T3</accession>
<evidence type="ECO:0000313" key="6">
    <source>
        <dbReference type="Proteomes" id="UP000306584"/>
    </source>
</evidence>
<keyword evidence="2" id="KW-0472">Membrane</keyword>
<dbReference type="EMBL" id="QZBD01000158">
    <property type="protein sequence ID" value="THY26011.1"/>
    <property type="molecule type" value="Genomic_DNA"/>
</dbReference>
<comment type="caution">
    <text evidence="5">The sequence shown here is derived from an EMBL/GenBank/DDBJ whole genome shotgun (WGS) entry which is preliminary data.</text>
</comment>
<keyword evidence="2" id="KW-0812">Transmembrane</keyword>
<feature type="region of interest" description="Disordered" evidence="1">
    <location>
        <begin position="483"/>
        <end position="512"/>
    </location>
</feature>
<name>A0A4S9L9T3_AURPU</name>
<dbReference type="Pfam" id="PF07287">
    <property type="entry name" value="AtuA"/>
    <property type="match status" value="1"/>
</dbReference>
<keyword evidence="2" id="KW-1133">Transmembrane helix</keyword>
<dbReference type="InterPro" id="IPR010839">
    <property type="entry name" value="AtuA_N"/>
</dbReference>